<evidence type="ECO:0000313" key="1">
    <source>
        <dbReference type="EMBL" id="VFK32782.1"/>
    </source>
</evidence>
<gene>
    <name evidence="1" type="ORF">BECKMB1821G_GA0114241_11259</name>
</gene>
<dbReference type="AlphaFoldDB" id="A0A450XU32"/>
<sequence>MRHQDCIQVAEQERREAWEYTWATFFKALKQLGVISPRIVEHNQRYMVYA</sequence>
<reference evidence="1" key="1">
    <citation type="submission" date="2019-02" db="EMBL/GenBank/DDBJ databases">
        <authorList>
            <person name="Gruber-Vodicka R. H."/>
            <person name="Seah K. B. B."/>
        </authorList>
    </citation>
    <scope>NUCLEOTIDE SEQUENCE</scope>
    <source>
        <strain evidence="1">BECK_BZ197</strain>
    </source>
</reference>
<proteinExistence type="predicted"/>
<protein>
    <submittedName>
        <fullName evidence="1">Uncharacterized protein</fullName>
    </submittedName>
</protein>
<organism evidence="1">
    <name type="scientific">Candidatus Kentrum sp. MB</name>
    <dbReference type="NCBI Taxonomy" id="2138164"/>
    <lineage>
        <taxon>Bacteria</taxon>
        <taxon>Pseudomonadati</taxon>
        <taxon>Pseudomonadota</taxon>
        <taxon>Gammaproteobacteria</taxon>
        <taxon>Candidatus Kentrum</taxon>
    </lineage>
</organism>
<dbReference type="EMBL" id="CAADFO010000125">
    <property type="protein sequence ID" value="VFK32782.1"/>
    <property type="molecule type" value="Genomic_DNA"/>
</dbReference>
<name>A0A450XU32_9GAMM</name>
<accession>A0A450XU32</accession>